<keyword evidence="4" id="KW-0804">Transcription</keyword>
<proteinExistence type="inferred from homology"/>
<name>A0A1V4D8I5_9ACTN</name>
<keyword evidence="3" id="KW-0238">DNA-binding</keyword>
<evidence type="ECO:0000256" key="5">
    <source>
        <dbReference type="SAM" id="MobiDB-lite"/>
    </source>
</evidence>
<dbReference type="OrthoDB" id="3828349at2"/>
<dbReference type="SUPFAM" id="SSF46785">
    <property type="entry name" value="Winged helix' DNA-binding domain"/>
    <property type="match status" value="1"/>
</dbReference>
<evidence type="ECO:0000256" key="3">
    <source>
        <dbReference type="ARBA" id="ARBA00023125"/>
    </source>
</evidence>
<dbReference type="Pfam" id="PF00126">
    <property type="entry name" value="HTH_1"/>
    <property type="match status" value="1"/>
</dbReference>
<dbReference type="AlphaFoldDB" id="A0A1V4D8I5"/>
<dbReference type="InterPro" id="IPR000847">
    <property type="entry name" value="LysR_HTH_N"/>
</dbReference>
<comment type="similarity">
    <text evidence="1">Belongs to the LysR transcriptional regulatory family.</text>
</comment>
<feature type="domain" description="HTH lysR-type" evidence="6">
    <location>
        <begin position="1"/>
        <end position="58"/>
    </location>
</feature>
<dbReference type="Proteomes" id="UP000033615">
    <property type="component" value="Unassembled WGS sequence"/>
</dbReference>
<accession>A0A1V4D8I5</accession>
<feature type="region of interest" description="Disordered" evidence="5">
    <location>
        <begin position="289"/>
        <end position="330"/>
    </location>
</feature>
<keyword evidence="2" id="KW-0805">Transcription regulation</keyword>
<dbReference type="PANTHER" id="PTHR30346:SF0">
    <property type="entry name" value="HCA OPERON TRANSCRIPTIONAL ACTIVATOR HCAR"/>
    <property type="match status" value="1"/>
</dbReference>
<evidence type="ECO:0000313" key="7">
    <source>
        <dbReference type="EMBL" id="OPF81739.1"/>
    </source>
</evidence>
<dbReference type="EMBL" id="LAKD02000018">
    <property type="protein sequence ID" value="OPF81739.1"/>
    <property type="molecule type" value="Genomic_DNA"/>
</dbReference>
<dbReference type="Gene3D" id="1.10.10.10">
    <property type="entry name" value="Winged helix-like DNA-binding domain superfamily/Winged helix DNA-binding domain"/>
    <property type="match status" value="1"/>
</dbReference>
<dbReference type="InterPro" id="IPR005119">
    <property type="entry name" value="LysR_subst-bd"/>
</dbReference>
<dbReference type="InterPro" id="IPR036388">
    <property type="entry name" value="WH-like_DNA-bd_sf"/>
</dbReference>
<evidence type="ECO:0000256" key="4">
    <source>
        <dbReference type="ARBA" id="ARBA00023163"/>
    </source>
</evidence>
<dbReference type="GO" id="GO:0003677">
    <property type="term" value="F:DNA binding"/>
    <property type="evidence" value="ECO:0007669"/>
    <property type="project" value="UniProtKB-KW"/>
</dbReference>
<dbReference type="RefSeq" id="WP_046087032.1">
    <property type="nucleotide sequence ID" value="NZ_LAKD02000018.1"/>
</dbReference>
<dbReference type="PANTHER" id="PTHR30346">
    <property type="entry name" value="TRANSCRIPTIONAL DUAL REGULATOR HCAR-RELATED"/>
    <property type="match status" value="1"/>
</dbReference>
<organism evidence="7 8">
    <name type="scientific">Streptomyces antioxidans</name>
    <dbReference type="NCBI Taxonomy" id="1507734"/>
    <lineage>
        <taxon>Bacteria</taxon>
        <taxon>Bacillati</taxon>
        <taxon>Actinomycetota</taxon>
        <taxon>Actinomycetes</taxon>
        <taxon>Kitasatosporales</taxon>
        <taxon>Streptomycetaceae</taxon>
        <taxon>Streptomyces</taxon>
    </lineage>
</organism>
<gene>
    <name evidence="7" type="ORF">VT50_0208705</name>
</gene>
<keyword evidence="8" id="KW-1185">Reference proteome</keyword>
<comment type="caution">
    <text evidence="7">The sequence shown here is derived from an EMBL/GenBank/DDBJ whole genome shotgun (WGS) entry which is preliminary data.</text>
</comment>
<evidence type="ECO:0000256" key="2">
    <source>
        <dbReference type="ARBA" id="ARBA00023015"/>
    </source>
</evidence>
<dbReference type="Gene3D" id="3.40.190.10">
    <property type="entry name" value="Periplasmic binding protein-like II"/>
    <property type="match status" value="2"/>
</dbReference>
<dbReference type="InterPro" id="IPR036390">
    <property type="entry name" value="WH_DNA-bd_sf"/>
</dbReference>
<evidence type="ECO:0000259" key="6">
    <source>
        <dbReference type="PROSITE" id="PS50931"/>
    </source>
</evidence>
<dbReference type="Pfam" id="PF03466">
    <property type="entry name" value="LysR_substrate"/>
    <property type="match status" value="1"/>
</dbReference>
<dbReference type="GO" id="GO:0032993">
    <property type="term" value="C:protein-DNA complex"/>
    <property type="evidence" value="ECO:0007669"/>
    <property type="project" value="TreeGrafter"/>
</dbReference>
<dbReference type="FunFam" id="1.10.10.10:FF:000001">
    <property type="entry name" value="LysR family transcriptional regulator"/>
    <property type="match status" value="1"/>
</dbReference>
<reference evidence="7" key="1">
    <citation type="submission" date="2016-12" db="EMBL/GenBank/DDBJ databases">
        <title>Genome sequence of Streptomyces antioxidans MUSC 164.</title>
        <authorList>
            <person name="Lee L.-H."/>
            <person name="Ser H.-L."/>
        </authorList>
    </citation>
    <scope>NUCLEOTIDE SEQUENCE [LARGE SCALE GENOMIC DNA]</scope>
    <source>
        <strain evidence="7">MUSC 164</strain>
    </source>
</reference>
<protein>
    <submittedName>
        <fullName evidence="7">LysR family transcriptional regulator</fullName>
    </submittedName>
</protein>
<evidence type="ECO:0000313" key="8">
    <source>
        <dbReference type="Proteomes" id="UP000033615"/>
    </source>
</evidence>
<evidence type="ECO:0000256" key="1">
    <source>
        <dbReference type="ARBA" id="ARBA00009437"/>
    </source>
</evidence>
<dbReference type="PRINTS" id="PR00039">
    <property type="entry name" value="HTHLYSR"/>
</dbReference>
<sequence>MELEAVRTFVAVAAAGQFQEAAADLSITQQAVSKRVATLEKDLGVRLFTRTARGARLTIDGQAFLPHARELLRVAERADASVRPGRRALRVDVVNRRIMTAGLVQDFYRTHPEIELDVVTLDADVDGAIAAVEAGTIDATFHAVPPRQHLPDAIRTARVVDEPHQLLIGPRHPLANARAVAPGQLAGHRIWMPGLDARGEVAVYYAELAAAFGITIDVVGPVFGNEALLAEIADSSDLATLVGQGSRYLWPDSWDLRRIPVRGPAPVYPMSLIWHYENPHPALSRLRDHLSAGRTDPPDSNVWTPTWDQRATPPGVKPWSGPEAEPPSPA</sequence>
<dbReference type="PROSITE" id="PS50931">
    <property type="entry name" value="HTH_LYSR"/>
    <property type="match status" value="1"/>
</dbReference>
<dbReference type="SUPFAM" id="SSF53850">
    <property type="entry name" value="Periplasmic binding protein-like II"/>
    <property type="match status" value="1"/>
</dbReference>
<dbReference type="GO" id="GO:0003700">
    <property type="term" value="F:DNA-binding transcription factor activity"/>
    <property type="evidence" value="ECO:0007669"/>
    <property type="project" value="InterPro"/>
</dbReference>